<proteinExistence type="predicted"/>
<gene>
    <name evidence="2" type="ORF">FTOL_01653</name>
</gene>
<organism evidence="2 3">
    <name type="scientific">Fusarium torulosum</name>
    <dbReference type="NCBI Taxonomy" id="33205"/>
    <lineage>
        <taxon>Eukaryota</taxon>
        <taxon>Fungi</taxon>
        <taxon>Dikarya</taxon>
        <taxon>Ascomycota</taxon>
        <taxon>Pezizomycotina</taxon>
        <taxon>Sordariomycetes</taxon>
        <taxon>Hypocreomycetidae</taxon>
        <taxon>Hypocreales</taxon>
        <taxon>Nectriaceae</taxon>
        <taxon>Fusarium</taxon>
    </lineage>
</organism>
<evidence type="ECO:0000313" key="3">
    <source>
        <dbReference type="Proteomes" id="UP001187734"/>
    </source>
</evidence>
<sequence length="299" mass="34488">MERTNGYLDFSPRNTPGTKFSPPKKTVNVSDTKERREHLAAYFGFMRPEVHHLMKEYGKRATRMTCQQLYDRGKRVIPVRYFEYTVDRVMWMLWFQSLGFAGPKWPWNPIFPIELTQGENASSLFAKYCEERTDTDLELAALKAKVDSFAATNSVTGPNAEYIVQSKAILCDNTLSGLPSDTNDFNERMILWEDRFGKEYTQANAAGPFEAELPWFTPIETYIIKDLDTINYVIPSGVKIQINATNRRVVVTLNRVMMGRGHDSRQDLLKIWELVCGWVVLIIQLRNVTLLQHLMAMNV</sequence>
<reference evidence="2" key="1">
    <citation type="submission" date="2018-03" db="EMBL/GenBank/DDBJ databases">
        <authorList>
            <person name="Guldener U."/>
        </authorList>
    </citation>
    <scope>NUCLEOTIDE SEQUENCE</scope>
</reference>
<name>A0AAE8SDK0_9HYPO</name>
<protein>
    <submittedName>
        <fullName evidence="2">Uncharacterized protein</fullName>
    </submittedName>
</protein>
<dbReference type="AlphaFoldDB" id="A0AAE8SDK0"/>
<feature type="region of interest" description="Disordered" evidence="1">
    <location>
        <begin position="1"/>
        <end position="27"/>
    </location>
</feature>
<accession>A0AAE8SDK0</accession>
<comment type="caution">
    <text evidence="2">The sequence shown here is derived from an EMBL/GenBank/DDBJ whole genome shotgun (WGS) entry which is preliminary data.</text>
</comment>
<evidence type="ECO:0000256" key="1">
    <source>
        <dbReference type="SAM" id="MobiDB-lite"/>
    </source>
</evidence>
<dbReference type="EMBL" id="ONZP01000050">
    <property type="protein sequence ID" value="SPJ71925.1"/>
    <property type="molecule type" value="Genomic_DNA"/>
</dbReference>
<keyword evidence="3" id="KW-1185">Reference proteome</keyword>
<evidence type="ECO:0000313" key="2">
    <source>
        <dbReference type="EMBL" id="SPJ71925.1"/>
    </source>
</evidence>
<dbReference type="Proteomes" id="UP001187734">
    <property type="component" value="Unassembled WGS sequence"/>
</dbReference>